<organism evidence="16 17">
    <name type="scientific">Albugo candida</name>
    <dbReference type="NCBI Taxonomy" id="65357"/>
    <lineage>
        <taxon>Eukaryota</taxon>
        <taxon>Sar</taxon>
        <taxon>Stramenopiles</taxon>
        <taxon>Oomycota</taxon>
        <taxon>Peronosporomycetes</taxon>
        <taxon>Albuginales</taxon>
        <taxon>Albuginaceae</taxon>
        <taxon>Albugo</taxon>
    </lineage>
</organism>
<dbReference type="InterPro" id="IPR001757">
    <property type="entry name" value="P_typ_ATPase"/>
</dbReference>
<dbReference type="SUPFAM" id="SSF81665">
    <property type="entry name" value="Calcium ATPase, transmembrane domain M"/>
    <property type="match status" value="1"/>
</dbReference>
<evidence type="ECO:0000256" key="4">
    <source>
        <dbReference type="ARBA" id="ARBA00022692"/>
    </source>
</evidence>
<dbReference type="FunCoup" id="A0A024GG25">
    <property type="interactions" value="11"/>
</dbReference>
<proteinExistence type="inferred from homology"/>
<dbReference type="SUPFAM" id="SSF81653">
    <property type="entry name" value="Calcium ATPase, transduction domain A"/>
    <property type="match status" value="1"/>
</dbReference>
<comment type="catalytic activity">
    <reaction evidence="12">
        <text>ATP + H2O = ADP + phosphate + H(+)</text>
        <dbReference type="Rhea" id="RHEA:13065"/>
        <dbReference type="ChEBI" id="CHEBI:15377"/>
        <dbReference type="ChEBI" id="CHEBI:15378"/>
        <dbReference type="ChEBI" id="CHEBI:30616"/>
        <dbReference type="ChEBI" id="CHEBI:43474"/>
        <dbReference type="ChEBI" id="CHEBI:456216"/>
    </reaction>
</comment>
<dbReference type="InterPro" id="IPR023299">
    <property type="entry name" value="ATPase_P-typ_cyto_dom_N"/>
</dbReference>
<dbReference type="GO" id="GO:0140358">
    <property type="term" value="F:P-type transmembrane transporter activity"/>
    <property type="evidence" value="ECO:0007669"/>
    <property type="project" value="InterPro"/>
</dbReference>
<dbReference type="Gene3D" id="1.20.1110.10">
    <property type="entry name" value="Calcium-transporting ATPase, transmembrane domain"/>
    <property type="match status" value="1"/>
</dbReference>
<evidence type="ECO:0000256" key="5">
    <source>
        <dbReference type="ARBA" id="ARBA00022723"/>
    </source>
</evidence>
<evidence type="ECO:0000256" key="6">
    <source>
        <dbReference type="ARBA" id="ARBA00022741"/>
    </source>
</evidence>
<dbReference type="GO" id="GO:0019829">
    <property type="term" value="F:ATPase-coupled monoatomic cation transmembrane transporter activity"/>
    <property type="evidence" value="ECO:0007669"/>
    <property type="project" value="TreeGrafter"/>
</dbReference>
<dbReference type="Pfam" id="PF13246">
    <property type="entry name" value="Cation_ATPase"/>
    <property type="match status" value="1"/>
</dbReference>
<feature type="transmembrane region" description="Helical" evidence="14">
    <location>
        <begin position="1008"/>
        <end position="1032"/>
    </location>
</feature>
<dbReference type="EMBL" id="CAIX01000105">
    <property type="protein sequence ID" value="CCI45718.1"/>
    <property type="molecule type" value="Genomic_DNA"/>
</dbReference>
<dbReference type="InterPro" id="IPR044492">
    <property type="entry name" value="P_typ_ATPase_HD_dom"/>
</dbReference>
<protein>
    <recommendedName>
        <fullName evidence="15">P-type ATPase A domain-containing protein</fullName>
    </recommendedName>
</protein>
<comment type="subcellular location">
    <subcellularLocation>
        <location evidence="1">Membrane</location>
        <topology evidence="1">Multi-pass membrane protein</topology>
    </subcellularLocation>
</comment>
<dbReference type="InterPro" id="IPR023214">
    <property type="entry name" value="HAD_sf"/>
</dbReference>
<dbReference type="InterPro" id="IPR036412">
    <property type="entry name" value="HAD-like_sf"/>
</dbReference>
<evidence type="ECO:0000256" key="12">
    <source>
        <dbReference type="ARBA" id="ARBA00049360"/>
    </source>
</evidence>
<dbReference type="Gene3D" id="3.40.50.1000">
    <property type="entry name" value="HAD superfamily/HAD-like"/>
    <property type="match status" value="2"/>
</dbReference>
<keyword evidence="3" id="KW-0597">Phosphoprotein</keyword>
<keyword evidence="7" id="KW-0067">ATP-binding</keyword>
<feature type="transmembrane region" description="Helical" evidence="14">
    <location>
        <begin position="1128"/>
        <end position="1146"/>
    </location>
</feature>
<evidence type="ECO:0000256" key="1">
    <source>
        <dbReference type="ARBA" id="ARBA00004141"/>
    </source>
</evidence>
<dbReference type="InterPro" id="IPR008250">
    <property type="entry name" value="ATPase_P-typ_transduc_dom_A_sf"/>
</dbReference>
<evidence type="ECO:0000256" key="13">
    <source>
        <dbReference type="SAM" id="MobiDB-lite"/>
    </source>
</evidence>
<dbReference type="Gene3D" id="3.40.1110.10">
    <property type="entry name" value="Calcium-transporting ATPase, cytoplasmic domain N"/>
    <property type="match status" value="1"/>
</dbReference>
<evidence type="ECO:0000259" key="15">
    <source>
        <dbReference type="Pfam" id="PF00122"/>
    </source>
</evidence>
<evidence type="ECO:0000256" key="2">
    <source>
        <dbReference type="ARBA" id="ARBA00006000"/>
    </source>
</evidence>
<dbReference type="Gene3D" id="2.70.150.10">
    <property type="entry name" value="Calcium-transporting ATPase, cytoplasmic transduction domain A"/>
    <property type="match status" value="1"/>
</dbReference>
<feature type="transmembrane region" description="Helical" evidence="14">
    <location>
        <begin position="423"/>
        <end position="443"/>
    </location>
</feature>
<feature type="transmembrane region" description="Helical" evidence="14">
    <location>
        <begin position="975"/>
        <end position="996"/>
    </location>
</feature>
<keyword evidence="9" id="KW-1278">Translocase</keyword>
<comment type="similarity">
    <text evidence="2">Belongs to the cation transport ATPase (P-type) (TC 3.A.3) family. Type V subfamily.</text>
</comment>
<evidence type="ECO:0000256" key="14">
    <source>
        <dbReference type="SAM" id="Phobius"/>
    </source>
</evidence>
<dbReference type="NCBIfam" id="TIGR01657">
    <property type="entry name" value="P-ATPase-V"/>
    <property type="match status" value="1"/>
</dbReference>
<dbReference type="InterPro" id="IPR006544">
    <property type="entry name" value="P-type_TPase_V"/>
</dbReference>
<dbReference type="Proteomes" id="UP000053237">
    <property type="component" value="Unassembled WGS sequence"/>
</dbReference>
<feature type="transmembrane region" description="Helical" evidence="14">
    <location>
        <begin position="1098"/>
        <end position="1116"/>
    </location>
</feature>
<dbReference type="SFLD" id="SFLDF00027">
    <property type="entry name" value="p-type_atpase"/>
    <property type="match status" value="1"/>
</dbReference>
<dbReference type="GO" id="GO:0046872">
    <property type="term" value="F:metal ion binding"/>
    <property type="evidence" value="ECO:0007669"/>
    <property type="project" value="UniProtKB-KW"/>
</dbReference>
<feature type="transmembrane region" description="Helical" evidence="14">
    <location>
        <begin position="943"/>
        <end position="963"/>
    </location>
</feature>
<feature type="domain" description="P-type ATPase A" evidence="15">
    <location>
        <begin position="276"/>
        <end position="406"/>
    </location>
</feature>
<name>A0A024GG25_9STRA</name>
<sequence length="1310" mass="144658">MASQLDSFQTDAKMSSTQVRNTHCSLIPVLGTAATSDCEYDIVLFYKRNIYQQLLLIFLSVATLGLIYIPILWFPQLSTKLRKQQVKDVADGADCVLIHSGKTHYDWEEAELFTLDTPGETSATSAILYWFQYRSARYFYDAETGKFSCLKCELKEKWCDVLKRVSTLDTSRASPTVKTGAGASGWSQIQVSKLLAIYGTNELHLTYELLQSIILRKILHPFYLVQAAGIIIWLYEGYTLYALVILMGSILFTIRQIYFQFTRTQNVLIKHDKNSSIRVIRDHKVQSIEITDMVIGDLVIIEEGIVPADIVLVKGECLIDESTLTGEVVPITKQAVSFPDSRNNLSIDTDLGALTKAHIADADLRVTAKGSFLYAGSTVLESKADFSTRGIVVCTAAATYKGELFKAAHYGDKRQYINIHRDSYAFLFALLCVAILAIIKRLVQASRFGLSASEAIMVALDALTIAIPPALPVILTFALTFAQSRLESIGVTCIDAERITIAGHVDTCCFDKTGTLSYDHLDFQGVDECSLGSSTNAHGGTLRASSASKEGVPSFIGLQNEVEVLSVTSIVGLATCHGLTERNGIVLGSSLEKDMFKATGYTIEKNKKNAANTPFSILVASPIGKTYGIVKSYMFDATLQRSSVLIEDFETGQRAVYAKGSPEGILNICNPNTIPANYQEKIKTYSFQGYHVLAMATKSYPVTQDTPVREAMDCRLNFLGFVVFLNKIKTESPYVVSTLEDANIGVRILTGDNAFTAIHVARKVNMDLQTNILLLDVIHKATNANVVGALPSVKSRLVYADIDDLTLSRDGVEWSDLEPKSFLVLAENNDIAVSGPALELLISRFEESDVDFVEKIILNAKIFARVLPHQKTWIVHTLMKSGKCVCMVGDGINDCGALKAAHVGFAISDTDVPVFSPFTTKQKRITDLIDLLREGRCALSSSYITFKYMILYAVIQITLISMMNDRDTQMSGGQFLFDDLILVLSLSMVMVRAKSLDTLSPNTPAKSLFAPTVMVSLAGQLMLFFCCVGIAISSASTKDWFCSASEASKLTRTVDAALEANKFHHKAEAIASLIHPPCYLFEPGNPAYFTTHSYENSVLWLFGHTQYWIVAFAMNVKDLYRKPFYRNQTFLVVLVSTFIVLQVQLFSYKNELTSQTVRMDTSFGVLALPASYCTSLFFLGLFDLFLAAVWEYVFVGLLVHHVEQRRQRAADSRNASWQYAGRRGKIGYLRALFGRNAYSSGKGTLVADHDSLLAEFENKSKTGPSFNDPTSRKAAGQNGLDGHSRKAGSVTESNLRANEEGDEVDIQIWA</sequence>
<dbReference type="PANTHER" id="PTHR45630">
    <property type="entry name" value="CATION-TRANSPORTING ATPASE-RELATED"/>
    <property type="match status" value="1"/>
</dbReference>
<dbReference type="Pfam" id="PF00122">
    <property type="entry name" value="E1-E2_ATPase"/>
    <property type="match status" value="1"/>
</dbReference>
<feature type="transmembrane region" description="Helical" evidence="14">
    <location>
        <begin position="1166"/>
        <end position="1199"/>
    </location>
</feature>
<dbReference type="NCBIfam" id="TIGR01494">
    <property type="entry name" value="ATPase_P-type"/>
    <property type="match status" value="1"/>
</dbReference>
<dbReference type="PANTHER" id="PTHR45630:SF8">
    <property type="entry name" value="CATION-TRANSPORTING ATPASE"/>
    <property type="match status" value="1"/>
</dbReference>
<dbReference type="GO" id="GO:0005524">
    <property type="term" value="F:ATP binding"/>
    <property type="evidence" value="ECO:0007669"/>
    <property type="project" value="UniProtKB-KW"/>
</dbReference>
<keyword evidence="17" id="KW-1185">Reference proteome</keyword>
<dbReference type="InterPro" id="IPR023298">
    <property type="entry name" value="ATPase_P-typ_TM_dom_sf"/>
</dbReference>
<evidence type="ECO:0000256" key="3">
    <source>
        <dbReference type="ARBA" id="ARBA00022553"/>
    </source>
</evidence>
<dbReference type="PRINTS" id="PR00119">
    <property type="entry name" value="CATATPASE"/>
</dbReference>
<dbReference type="SUPFAM" id="SSF56784">
    <property type="entry name" value="HAD-like"/>
    <property type="match status" value="1"/>
</dbReference>
<dbReference type="InterPro" id="IPR059000">
    <property type="entry name" value="ATPase_P-type_domA"/>
</dbReference>
<feature type="transmembrane region" description="Helical" evidence="14">
    <location>
        <begin position="241"/>
        <end position="261"/>
    </location>
</feature>
<dbReference type="SFLD" id="SFLDG00002">
    <property type="entry name" value="C1.7:_P-type_atpase_like"/>
    <property type="match status" value="1"/>
</dbReference>
<dbReference type="GO" id="GO:0016020">
    <property type="term" value="C:membrane"/>
    <property type="evidence" value="ECO:0007669"/>
    <property type="project" value="UniProtKB-SubCell"/>
</dbReference>
<dbReference type="STRING" id="65357.A0A024GG25"/>
<evidence type="ECO:0000256" key="11">
    <source>
        <dbReference type="ARBA" id="ARBA00023136"/>
    </source>
</evidence>
<evidence type="ECO:0000313" key="16">
    <source>
        <dbReference type="EMBL" id="CCI45718.1"/>
    </source>
</evidence>
<evidence type="ECO:0000256" key="9">
    <source>
        <dbReference type="ARBA" id="ARBA00022967"/>
    </source>
</evidence>
<feature type="region of interest" description="Disordered" evidence="13">
    <location>
        <begin position="1260"/>
        <end position="1304"/>
    </location>
</feature>
<gene>
    <name evidence="16" type="ORF">BN9_066150</name>
</gene>
<feature type="transmembrane region" description="Helical" evidence="14">
    <location>
        <begin position="455"/>
        <end position="479"/>
    </location>
</feature>
<keyword evidence="6" id="KW-0547">Nucleotide-binding</keyword>
<comment type="caution">
    <text evidence="16">The sequence shown here is derived from an EMBL/GenBank/DDBJ whole genome shotgun (WGS) entry which is preliminary data.</text>
</comment>
<evidence type="ECO:0000256" key="10">
    <source>
        <dbReference type="ARBA" id="ARBA00022989"/>
    </source>
</evidence>
<keyword evidence="11 14" id="KW-0472">Membrane</keyword>
<evidence type="ECO:0000313" key="17">
    <source>
        <dbReference type="Proteomes" id="UP000053237"/>
    </source>
</evidence>
<keyword evidence="10 14" id="KW-1133">Transmembrane helix</keyword>
<dbReference type="GO" id="GO:0016887">
    <property type="term" value="F:ATP hydrolysis activity"/>
    <property type="evidence" value="ECO:0007669"/>
    <property type="project" value="InterPro"/>
</dbReference>
<dbReference type="InParanoid" id="A0A024GG25"/>
<evidence type="ECO:0000256" key="8">
    <source>
        <dbReference type="ARBA" id="ARBA00022842"/>
    </source>
</evidence>
<dbReference type="SFLD" id="SFLDS00003">
    <property type="entry name" value="Haloacid_Dehalogenase"/>
    <property type="match status" value="1"/>
</dbReference>
<evidence type="ECO:0000256" key="7">
    <source>
        <dbReference type="ARBA" id="ARBA00022840"/>
    </source>
</evidence>
<reference evidence="16 17" key="1">
    <citation type="submission" date="2012-05" db="EMBL/GenBank/DDBJ databases">
        <title>Recombination and specialization in a pathogen metapopulation.</title>
        <authorList>
            <person name="Gardiner A."/>
            <person name="Kemen E."/>
            <person name="Schultz-Larsen T."/>
            <person name="MacLean D."/>
            <person name="Van Oosterhout C."/>
            <person name="Jones J.D.G."/>
        </authorList>
    </citation>
    <scope>NUCLEOTIDE SEQUENCE [LARGE SCALE GENOMIC DNA]</scope>
    <source>
        <strain evidence="16 17">Ac Nc2</strain>
    </source>
</reference>
<keyword evidence="5" id="KW-0479">Metal-binding</keyword>
<dbReference type="OrthoDB" id="48943at2759"/>
<dbReference type="SUPFAM" id="SSF81660">
    <property type="entry name" value="Metal cation-transporting ATPase, ATP-binding domain N"/>
    <property type="match status" value="1"/>
</dbReference>
<feature type="transmembrane region" description="Helical" evidence="14">
    <location>
        <begin position="50"/>
        <end position="74"/>
    </location>
</feature>
<keyword evidence="4 14" id="KW-0812">Transmembrane</keyword>
<keyword evidence="8" id="KW-0460">Magnesium</keyword>
<accession>A0A024GG25</accession>